<evidence type="ECO:0000313" key="3">
    <source>
        <dbReference type="Proteomes" id="UP000675431"/>
    </source>
</evidence>
<evidence type="ECO:0000313" key="2">
    <source>
        <dbReference type="EMBL" id="MBR7554011.1"/>
    </source>
</evidence>
<accession>A0A941CWP6</accession>
<keyword evidence="1" id="KW-1133">Transmembrane helix</keyword>
<dbReference type="AlphaFoldDB" id="A0A941CWP6"/>
<sequence>MKKVLTDTTWLVLQSSAVLAAFIGILLAGRGNDNWVFFVVLTSILTFSAITRATKLTESAD</sequence>
<feature type="transmembrane region" description="Helical" evidence="1">
    <location>
        <begin position="35"/>
        <end position="54"/>
    </location>
</feature>
<comment type="caution">
    <text evidence="2">The sequence shown here is derived from an EMBL/GenBank/DDBJ whole genome shotgun (WGS) entry which is preliminary data.</text>
</comment>
<organism evidence="2 3">
    <name type="scientific">Allobacillus saliphilus</name>
    <dbReference type="NCBI Taxonomy" id="2912308"/>
    <lineage>
        <taxon>Bacteria</taxon>
        <taxon>Bacillati</taxon>
        <taxon>Bacillota</taxon>
        <taxon>Bacilli</taxon>
        <taxon>Bacillales</taxon>
        <taxon>Bacillaceae</taxon>
        <taxon>Allobacillus</taxon>
    </lineage>
</organism>
<keyword evidence="3" id="KW-1185">Reference proteome</keyword>
<name>A0A941CWP6_9BACI</name>
<keyword evidence="1" id="KW-0812">Transmembrane</keyword>
<proteinExistence type="predicted"/>
<feature type="transmembrane region" description="Helical" evidence="1">
    <location>
        <begin position="9"/>
        <end position="29"/>
    </location>
</feature>
<dbReference type="Proteomes" id="UP000675431">
    <property type="component" value="Unassembled WGS sequence"/>
</dbReference>
<dbReference type="RefSeq" id="WP_212369933.1">
    <property type="nucleotide sequence ID" value="NZ_JAGSIE010000021.1"/>
</dbReference>
<keyword evidence="1" id="KW-0472">Membrane</keyword>
<evidence type="ECO:0000256" key="1">
    <source>
        <dbReference type="SAM" id="Phobius"/>
    </source>
</evidence>
<protein>
    <submittedName>
        <fullName evidence="2">Uncharacterized protein</fullName>
    </submittedName>
</protein>
<dbReference type="EMBL" id="JAGSIE010000021">
    <property type="protein sequence ID" value="MBR7554011.1"/>
    <property type="molecule type" value="Genomic_DNA"/>
</dbReference>
<reference evidence="2 3" key="1">
    <citation type="submission" date="2021-04" db="EMBL/GenBank/DDBJ databases">
        <title>Allobacillus sp. nov. SKP8-2 isolated from shrimp paste.</title>
        <authorList>
            <person name="Tanasupawat S."/>
            <person name="Yiamsombat S."/>
            <person name="Kanchanasin P."/>
            <person name="Kuncharoen N."/>
        </authorList>
    </citation>
    <scope>NUCLEOTIDE SEQUENCE [LARGE SCALE GENOMIC DNA]</scope>
    <source>
        <strain evidence="2 3">SKP8-2</strain>
    </source>
</reference>
<gene>
    <name evidence="2" type="ORF">KC820_07575</name>
</gene>